<dbReference type="Proteomes" id="UP000031184">
    <property type="component" value="Unassembled WGS sequence"/>
</dbReference>
<dbReference type="PROSITE" id="PS00583">
    <property type="entry name" value="PFKB_KINASES_1"/>
    <property type="match status" value="1"/>
</dbReference>
<keyword evidence="4 10" id="KW-0808">Transferase</keyword>
<dbReference type="Gene3D" id="3.40.1190.20">
    <property type="match status" value="1"/>
</dbReference>
<evidence type="ECO:0000256" key="7">
    <source>
        <dbReference type="ARBA" id="ARBA00022840"/>
    </source>
</evidence>
<dbReference type="InterPro" id="IPR011611">
    <property type="entry name" value="PfkB_dom"/>
</dbReference>
<evidence type="ECO:0000256" key="6">
    <source>
        <dbReference type="ARBA" id="ARBA00022777"/>
    </source>
</evidence>
<evidence type="ECO:0000256" key="9">
    <source>
        <dbReference type="ARBA" id="ARBA00047745"/>
    </source>
</evidence>
<dbReference type="EC" id="2.7.1.56" evidence="2 10"/>
<keyword evidence="5 10" id="KW-0547">Nucleotide-binding</keyword>
<feature type="domain" description="Carbohydrate kinase PfkB" evidence="11">
    <location>
        <begin position="6"/>
        <end position="287"/>
    </location>
</feature>
<evidence type="ECO:0000259" key="11">
    <source>
        <dbReference type="Pfam" id="PF00294"/>
    </source>
</evidence>
<dbReference type="Pfam" id="PF00294">
    <property type="entry name" value="PfkB"/>
    <property type="match status" value="1"/>
</dbReference>
<sequence>MIYTVTLNPAIDYYIELEEFQEQELNNCENSYTIMGGKGINVSKVLDNFGIKTLALGFIGGFTGDYIKKDFCLAKMKEQFTELKENTRINVKMKTKVGESEIAGKAPNISEEDLKRFYKTLEQIKEGDLLVLSGSVPKSLSDEIYAEVIARVPGGVRIILDARGKAFAKALEKGVYFTKPNRKELEEYFERELLSLEELVAAAKELQKRGSKYVIVSRGGEGSFCVTEDKVLIGNAPKGKLISSVGAGDSMVAGILYALEKGCGIEEAYSYGIAAGSATAFSEGLTNLQDMEKIKEKVIIEEYQGK</sequence>
<dbReference type="EMBL" id="AUZI01000011">
    <property type="protein sequence ID" value="KID49747.1"/>
    <property type="molecule type" value="Genomic_DNA"/>
</dbReference>
<dbReference type="AlphaFoldDB" id="A0A017H3K6"/>
<evidence type="ECO:0000256" key="10">
    <source>
        <dbReference type="RuleBase" id="RU369061"/>
    </source>
</evidence>
<evidence type="ECO:0000256" key="3">
    <source>
        <dbReference type="ARBA" id="ARBA00013596"/>
    </source>
</evidence>
<dbReference type="PANTHER" id="PTHR46566">
    <property type="entry name" value="1-PHOSPHOFRUCTOKINASE-RELATED"/>
    <property type="match status" value="1"/>
</dbReference>
<dbReference type="NCBIfam" id="TIGR03828">
    <property type="entry name" value="pfkB"/>
    <property type="match status" value="1"/>
</dbReference>
<evidence type="ECO:0000256" key="5">
    <source>
        <dbReference type="ARBA" id="ARBA00022741"/>
    </source>
</evidence>
<dbReference type="GO" id="GO:0008662">
    <property type="term" value="F:1-phosphofructokinase activity"/>
    <property type="evidence" value="ECO:0007669"/>
    <property type="project" value="UniProtKB-UniRule"/>
</dbReference>
<dbReference type="NCBIfam" id="TIGR03168">
    <property type="entry name" value="1-PFK"/>
    <property type="match status" value="1"/>
</dbReference>
<comment type="caution">
    <text evidence="12">The sequence shown here is derived from an EMBL/GenBank/DDBJ whole genome shotgun (WGS) entry which is preliminary data.</text>
</comment>
<dbReference type="InterPro" id="IPR017583">
    <property type="entry name" value="Tagatose/fructose_Pkinase"/>
</dbReference>
<dbReference type="CDD" id="cd01164">
    <property type="entry name" value="FruK_PfkB_like"/>
    <property type="match status" value="1"/>
</dbReference>
<name>A0A017H3K6_9FUSO</name>
<comment type="function">
    <text evidence="10">Catalyzes the ATP-dependent phosphorylation of fructose-l-phosphate to fructose-l,6-bisphosphate.</text>
</comment>
<comment type="similarity">
    <text evidence="1 10">Belongs to the carbohydrate kinase PfkB family.</text>
</comment>
<evidence type="ECO:0000256" key="2">
    <source>
        <dbReference type="ARBA" id="ARBA00012131"/>
    </source>
</evidence>
<dbReference type="InterPro" id="IPR029056">
    <property type="entry name" value="Ribokinase-like"/>
</dbReference>
<gene>
    <name evidence="12" type="ORF">C095_02940</name>
</gene>
<dbReference type="PIRSF" id="PIRSF000535">
    <property type="entry name" value="1PFK/6PFK/LacC"/>
    <property type="match status" value="1"/>
</dbReference>
<dbReference type="PROSITE" id="PS00584">
    <property type="entry name" value="PFKB_KINASES_2"/>
    <property type="match status" value="1"/>
</dbReference>
<evidence type="ECO:0000256" key="4">
    <source>
        <dbReference type="ARBA" id="ARBA00022679"/>
    </source>
</evidence>
<dbReference type="OrthoDB" id="9801219at2"/>
<comment type="catalytic activity">
    <reaction evidence="9 10">
        <text>beta-D-fructose 1-phosphate + ATP = beta-D-fructose 1,6-bisphosphate + ADP + H(+)</text>
        <dbReference type="Rhea" id="RHEA:14213"/>
        <dbReference type="ChEBI" id="CHEBI:15378"/>
        <dbReference type="ChEBI" id="CHEBI:30616"/>
        <dbReference type="ChEBI" id="CHEBI:32966"/>
        <dbReference type="ChEBI" id="CHEBI:138881"/>
        <dbReference type="ChEBI" id="CHEBI:456216"/>
        <dbReference type="EC" id="2.7.1.56"/>
    </reaction>
</comment>
<dbReference type="PANTHER" id="PTHR46566:SF1">
    <property type="entry name" value="1-PHOSPHOFRUCTOKINASE"/>
    <property type="match status" value="1"/>
</dbReference>
<evidence type="ECO:0000256" key="8">
    <source>
        <dbReference type="ARBA" id="ARBA00032802"/>
    </source>
</evidence>
<dbReference type="InterPro" id="IPR002173">
    <property type="entry name" value="Carboh/pur_kinase_PfkB_CS"/>
</dbReference>
<protein>
    <recommendedName>
        <fullName evidence="3 10">1-phosphofructokinase</fullName>
        <shortName evidence="10">Fru1PK</shortName>
        <ecNumber evidence="2 10">2.7.1.56</ecNumber>
    </recommendedName>
    <alternativeName>
        <fullName evidence="8 10">Fructose 1-phosphate kinase</fullName>
    </alternativeName>
</protein>
<reference evidence="12 13" key="1">
    <citation type="submission" date="2013-08" db="EMBL/GenBank/DDBJ databases">
        <title>An opportunistic ruminal bacterium that causes liver abscesses in cattle.</title>
        <authorList>
            <person name="Benahmed F.H."/>
            <person name="Rasmussen M."/>
            <person name="Harbottle H."/>
            <person name="Soppet D."/>
            <person name="Nagaraja T.G."/>
            <person name="Davidson M."/>
        </authorList>
    </citation>
    <scope>NUCLEOTIDE SEQUENCE [LARGE SCALE GENOMIC DNA]</scope>
    <source>
        <strain evidence="12 13">B35</strain>
    </source>
</reference>
<evidence type="ECO:0000313" key="12">
    <source>
        <dbReference type="EMBL" id="KID49747.1"/>
    </source>
</evidence>
<evidence type="ECO:0000256" key="1">
    <source>
        <dbReference type="ARBA" id="ARBA00010688"/>
    </source>
</evidence>
<dbReference type="SUPFAM" id="SSF53613">
    <property type="entry name" value="Ribokinase-like"/>
    <property type="match status" value="1"/>
</dbReference>
<dbReference type="InterPro" id="IPR022463">
    <property type="entry name" value="1-PFruKinase"/>
</dbReference>
<dbReference type="GO" id="GO:0044281">
    <property type="term" value="P:small molecule metabolic process"/>
    <property type="evidence" value="ECO:0007669"/>
    <property type="project" value="UniProtKB-ARBA"/>
</dbReference>
<organism evidence="12 13">
    <name type="scientific">Fusobacterium necrophorum subsp. funduliforme B35</name>
    <dbReference type="NCBI Taxonomy" id="1226633"/>
    <lineage>
        <taxon>Bacteria</taxon>
        <taxon>Fusobacteriati</taxon>
        <taxon>Fusobacteriota</taxon>
        <taxon>Fusobacteriia</taxon>
        <taxon>Fusobacteriales</taxon>
        <taxon>Fusobacteriaceae</taxon>
        <taxon>Fusobacterium</taxon>
    </lineage>
</organism>
<dbReference type="GO" id="GO:0005524">
    <property type="term" value="F:ATP binding"/>
    <property type="evidence" value="ECO:0007669"/>
    <property type="project" value="UniProtKB-UniRule"/>
</dbReference>
<keyword evidence="7 10" id="KW-0067">ATP-binding</keyword>
<dbReference type="PATRIC" id="fig|1226633.4.peg.586"/>
<accession>A0A017H3K6</accession>
<evidence type="ECO:0000313" key="13">
    <source>
        <dbReference type="Proteomes" id="UP000031184"/>
    </source>
</evidence>
<keyword evidence="6 10" id="KW-0418">Kinase</keyword>
<dbReference type="FunFam" id="3.40.1190.20:FF:000001">
    <property type="entry name" value="Phosphofructokinase"/>
    <property type="match status" value="1"/>
</dbReference>
<dbReference type="GO" id="GO:0005829">
    <property type="term" value="C:cytosol"/>
    <property type="evidence" value="ECO:0007669"/>
    <property type="project" value="TreeGrafter"/>
</dbReference>
<dbReference type="GO" id="GO:0016052">
    <property type="term" value="P:carbohydrate catabolic process"/>
    <property type="evidence" value="ECO:0007669"/>
    <property type="project" value="UniProtKB-ARBA"/>
</dbReference>
<dbReference type="RefSeq" id="WP_005954560.1">
    <property type="nucleotide sequence ID" value="NZ_AOJP01000010.1"/>
</dbReference>
<proteinExistence type="inferred from homology"/>